<organism evidence="1 2">
    <name type="scientific">Vespula germanica</name>
    <name type="common">German yellow jacket</name>
    <name type="synonym">Paravespula germanica</name>
    <dbReference type="NCBI Taxonomy" id="30212"/>
    <lineage>
        <taxon>Eukaryota</taxon>
        <taxon>Metazoa</taxon>
        <taxon>Ecdysozoa</taxon>
        <taxon>Arthropoda</taxon>
        <taxon>Hexapoda</taxon>
        <taxon>Insecta</taxon>
        <taxon>Pterygota</taxon>
        <taxon>Neoptera</taxon>
        <taxon>Endopterygota</taxon>
        <taxon>Hymenoptera</taxon>
        <taxon>Apocrita</taxon>
        <taxon>Aculeata</taxon>
        <taxon>Vespoidea</taxon>
        <taxon>Vespidae</taxon>
        <taxon>Vespinae</taxon>
        <taxon>Vespula</taxon>
    </lineage>
</organism>
<keyword evidence="2" id="KW-1185">Reference proteome</keyword>
<evidence type="ECO:0000313" key="1">
    <source>
        <dbReference type="EMBL" id="KAF7396032.1"/>
    </source>
</evidence>
<dbReference type="Proteomes" id="UP000617340">
    <property type="component" value="Unassembled WGS sequence"/>
</dbReference>
<evidence type="ECO:0000313" key="2">
    <source>
        <dbReference type="Proteomes" id="UP000617340"/>
    </source>
</evidence>
<name>A0A834N4K0_VESGE</name>
<dbReference type="EMBL" id="JACSDZ010000009">
    <property type="protein sequence ID" value="KAF7396032.1"/>
    <property type="molecule type" value="Genomic_DNA"/>
</dbReference>
<sequence>MDYPSTKWLVNVRKPRIRISKVLREENDVKVNEEYSFSSSPRIRFVVQSSWYTYIENSFKTESKVNVSEIRKK</sequence>
<reference evidence="1" key="1">
    <citation type="journal article" date="2020" name="G3 (Bethesda)">
        <title>High-Quality Assemblies for Three Invasive Social Wasps from the &lt;i&gt;Vespula&lt;/i&gt; Genus.</title>
        <authorList>
            <person name="Harrop T.W.R."/>
            <person name="Guhlin J."/>
            <person name="McLaughlin G.M."/>
            <person name="Permina E."/>
            <person name="Stockwell P."/>
            <person name="Gilligan J."/>
            <person name="Le Lec M.F."/>
            <person name="Gruber M.A.M."/>
            <person name="Quinn O."/>
            <person name="Lovegrove M."/>
            <person name="Duncan E.J."/>
            <person name="Remnant E.J."/>
            <person name="Van Eeckhoven J."/>
            <person name="Graham B."/>
            <person name="Knapp R.A."/>
            <person name="Langford K.W."/>
            <person name="Kronenberg Z."/>
            <person name="Press M.O."/>
            <person name="Eacker S.M."/>
            <person name="Wilson-Rankin E.E."/>
            <person name="Purcell J."/>
            <person name="Lester P.J."/>
            <person name="Dearden P.K."/>
        </authorList>
    </citation>
    <scope>NUCLEOTIDE SEQUENCE</scope>
    <source>
        <strain evidence="1">Linc-1</strain>
    </source>
</reference>
<dbReference type="AlphaFoldDB" id="A0A834N4K0"/>
<accession>A0A834N4K0</accession>
<proteinExistence type="predicted"/>
<comment type="caution">
    <text evidence="1">The sequence shown here is derived from an EMBL/GenBank/DDBJ whole genome shotgun (WGS) entry which is preliminary data.</text>
</comment>
<gene>
    <name evidence="1" type="ORF">HZH68_010082</name>
</gene>
<protein>
    <submittedName>
        <fullName evidence="1">Uncharacterized protein</fullName>
    </submittedName>
</protein>